<proteinExistence type="predicted"/>
<dbReference type="PANTHER" id="PTHR33706:SF1">
    <property type="entry name" value="TPR REPEAT PROTEIN"/>
    <property type="match status" value="1"/>
</dbReference>
<evidence type="ECO:0000313" key="1">
    <source>
        <dbReference type="EMBL" id="CAD8069772.1"/>
    </source>
</evidence>
<accession>A0A8S1LTX6</accession>
<gene>
    <name evidence="1" type="ORF">PSON_ATCC_30995.1.T0260013</name>
</gene>
<dbReference type="AlphaFoldDB" id="A0A8S1LTX6"/>
<sequence>MQCQSILSGGGLYYCSIKVGKWIELSDGFWNQSQITYCGDYKQGKKVGKWDIYWKQGESNNQMYIFINQYIKIQVEGDLMMIWLKVFQQKLANGLNQVIVFIVRRKLFFLVIIIMVQKSVNGILVGNKMDRINVHICNMSLQQISNLLNSGGGQYEKIKEISVKVGKWIELSDCFWNQSQITYCGDYKNNGQKVGRWDTYWKFGESNNKIGGGQYDDLVDGITVKIGNWIELRDGFQLNQQVIFNGDYNYGRKIGKWDIYWKQVLQSFKIGGGSYEAQLNQSSIKIGQWTELSNNYSLDSQIYNCGVYKKGIKIGKWEIHQQLKLIGGGSYIDGIKTGEWIELCDGFYKSDYGSNEITFNGKYKNGQKIGKWTQIKFKNIHLSTYYYN</sequence>
<name>A0A8S1LTX6_9CILI</name>
<keyword evidence="2" id="KW-1185">Reference proteome</keyword>
<protein>
    <submittedName>
        <fullName evidence="1">Uncharacterized protein</fullName>
    </submittedName>
</protein>
<organism evidence="1 2">
    <name type="scientific">Paramecium sonneborni</name>
    <dbReference type="NCBI Taxonomy" id="65129"/>
    <lineage>
        <taxon>Eukaryota</taxon>
        <taxon>Sar</taxon>
        <taxon>Alveolata</taxon>
        <taxon>Ciliophora</taxon>
        <taxon>Intramacronucleata</taxon>
        <taxon>Oligohymenophorea</taxon>
        <taxon>Peniculida</taxon>
        <taxon>Parameciidae</taxon>
        <taxon>Paramecium</taxon>
    </lineage>
</organism>
<dbReference type="Proteomes" id="UP000692954">
    <property type="component" value="Unassembled WGS sequence"/>
</dbReference>
<dbReference type="PANTHER" id="PTHR33706">
    <property type="entry name" value="MORN VARIANT REPEAT PROTEIN"/>
    <property type="match status" value="1"/>
</dbReference>
<dbReference type="EMBL" id="CAJJDN010000026">
    <property type="protein sequence ID" value="CAD8069772.1"/>
    <property type="molecule type" value="Genomic_DNA"/>
</dbReference>
<comment type="caution">
    <text evidence="1">The sequence shown here is derived from an EMBL/GenBank/DDBJ whole genome shotgun (WGS) entry which is preliminary data.</text>
</comment>
<reference evidence="1" key="1">
    <citation type="submission" date="2021-01" db="EMBL/GenBank/DDBJ databases">
        <authorList>
            <consortium name="Genoscope - CEA"/>
            <person name="William W."/>
        </authorList>
    </citation>
    <scope>NUCLEOTIDE SEQUENCE</scope>
</reference>
<evidence type="ECO:0000313" key="2">
    <source>
        <dbReference type="Proteomes" id="UP000692954"/>
    </source>
</evidence>